<dbReference type="STRING" id="1469647.BC351_10480"/>
<protein>
    <submittedName>
        <fullName evidence="1">Uncharacterized protein</fullName>
    </submittedName>
</protein>
<reference evidence="2" key="1">
    <citation type="submission" date="2016-07" db="EMBL/GenBank/DDBJ databases">
        <authorList>
            <person name="Florea S."/>
            <person name="Webb J.S."/>
            <person name="Jaromczyk J."/>
            <person name="Schardl C.L."/>
        </authorList>
    </citation>
    <scope>NUCLEOTIDE SEQUENCE [LARGE SCALE GENOMIC DNA]</scope>
    <source>
        <strain evidence="2">CY1</strain>
    </source>
</reference>
<organism evidence="1 2">
    <name type="scientific">Paenibacillus ferrarius</name>
    <dbReference type="NCBI Taxonomy" id="1469647"/>
    <lineage>
        <taxon>Bacteria</taxon>
        <taxon>Bacillati</taxon>
        <taxon>Bacillota</taxon>
        <taxon>Bacilli</taxon>
        <taxon>Bacillales</taxon>
        <taxon>Paenibacillaceae</taxon>
        <taxon>Paenibacillus</taxon>
    </lineage>
</organism>
<gene>
    <name evidence="1" type="ORF">BC351_10480</name>
</gene>
<dbReference type="Proteomes" id="UP000190626">
    <property type="component" value="Unassembled WGS sequence"/>
</dbReference>
<evidence type="ECO:0000313" key="1">
    <source>
        <dbReference type="EMBL" id="OPH47609.1"/>
    </source>
</evidence>
<keyword evidence="2" id="KW-1185">Reference proteome</keyword>
<dbReference type="AlphaFoldDB" id="A0A1V4H9F0"/>
<sequence length="279" mass="33318">MEKILNEKKYLHKIIFENYIDPNLFNPIRLLVKYYVVNGLDKRKVYNCVLRYACNIYKKVDKIKNDKVNKRYEEEELEDIVKKNVNYYFQKKKKLIKENKELRLTDIDQIHITKNELYKISMLSNFELERLAYVMLVLSKIGRAKSDNCQDNVNYGVFCNREVFEEAFLSYSYKNKLLINELKQTGHVSPNQENGKSIFVKVLFADKDEDSEVAITITDFRNFAYTYDQFRGSKVITKCKICGITFQKKSKGHKYCEDCQKEKQLEFKRKSINKKRKVM</sequence>
<proteinExistence type="predicted"/>
<accession>A0A1V4H9F0</accession>
<dbReference type="EMBL" id="MBTG01000056">
    <property type="protein sequence ID" value="OPH47609.1"/>
    <property type="molecule type" value="Genomic_DNA"/>
</dbReference>
<dbReference type="RefSeq" id="WP_079420250.1">
    <property type="nucleotide sequence ID" value="NZ_MBTG01000056.1"/>
</dbReference>
<evidence type="ECO:0000313" key="2">
    <source>
        <dbReference type="Proteomes" id="UP000190626"/>
    </source>
</evidence>
<comment type="caution">
    <text evidence="1">The sequence shown here is derived from an EMBL/GenBank/DDBJ whole genome shotgun (WGS) entry which is preliminary data.</text>
</comment>
<dbReference type="OrthoDB" id="2595442at2"/>
<name>A0A1V4H9F0_9BACL</name>